<comment type="caution">
    <text evidence="2">The sequence shown here is derived from an EMBL/GenBank/DDBJ whole genome shotgun (WGS) entry which is preliminary data.</text>
</comment>
<dbReference type="OrthoDB" id="7615851at2759"/>
<feature type="domain" description="Tc1-like transposase DDE" evidence="1">
    <location>
        <begin position="10"/>
        <end position="58"/>
    </location>
</feature>
<protein>
    <recommendedName>
        <fullName evidence="1">Tc1-like transposase DDE domain-containing protein</fullName>
    </recommendedName>
</protein>
<dbReference type="Pfam" id="PF13358">
    <property type="entry name" value="DDE_3"/>
    <property type="match status" value="1"/>
</dbReference>
<sequence length="86" mass="10058">MRTDARFLDDNARSHRALLVQNYLESETIPQMAWPARSPVLNPIEHVWDMLGRRIAARAPTSLYYKNGHYCHNKRLTTLFASMHFS</sequence>
<reference evidence="2 3" key="1">
    <citation type="journal article" date="2019" name="Sci. Rep.">
        <title>Orb-weaving spider Araneus ventricosus genome elucidates the spidroin gene catalogue.</title>
        <authorList>
            <person name="Kono N."/>
            <person name="Nakamura H."/>
            <person name="Ohtoshi R."/>
            <person name="Moran D.A.P."/>
            <person name="Shinohara A."/>
            <person name="Yoshida Y."/>
            <person name="Fujiwara M."/>
            <person name="Mori M."/>
            <person name="Tomita M."/>
            <person name="Arakawa K."/>
        </authorList>
    </citation>
    <scope>NUCLEOTIDE SEQUENCE [LARGE SCALE GENOMIC DNA]</scope>
</reference>
<evidence type="ECO:0000313" key="2">
    <source>
        <dbReference type="EMBL" id="GBN10371.1"/>
    </source>
</evidence>
<evidence type="ECO:0000313" key="3">
    <source>
        <dbReference type="Proteomes" id="UP000499080"/>
    </source>
</evidence>
<dbReference type="GO" id="GO:0003676">
    <property type="term" value="F:nucleic acid binding"/>
    <property type="evidence" value="ECO:0007669"/>
    <property type="project" value="InterPro"/>
</dbReference>
<dbReference type="InterPro" id="IPR038717">
    <property type="entry name" value="Tc1-like_DDE_dom"/>
</dbReference>
<organism evidence="2 3">
    <name type="scientific">Araneus ventricosus</name>
    <name type="common">Orbweaver spider</name>
    <name type="synonym">Epeira ventricosa</name>
    <dbReference type="NCBI Taxonomy" id="182803"/>
    <lineage>
        <taxon>Eukaryota</taxon>
        <taxon>Metazoa</taxon>
        <taxon>Ecdysozoa</taxon>
        <taxon>Arthropoda</taxon>
        <taxon>Chelicerata</taxon>
        <taxon>Arachnida</taxon>
        <taxon>Araneae</taxon>
        <taxon>Araneomorphae</taxon>
        <taxon>Entelegynae</taxon>
        <taxon>Araneoidea</taxon>
        <taxon>Araneidae</taxon>
        <taxon>Araneus</taxon>
    </lineage>
</organism>
<dbReference type="AlphaFoldDB" id="A0A4Y2L6P1"/>
<dbReference type="Proteomes" id="UP000499080">
    <property type="component" value="Unassembled WGS sequence"/>
</dbReference>
<name>A0A4Y2L6P1_ARAVE</name>
<dbReference type="Gene3D" id="3.30.420.10">
    <property type="entry name" value="Ribonuclease H-like superfamily/Ribonuclease H"/>
    <property type="match status" value="1"/>
</dbReference>
<proteinExistence type="predicted"/>
<dbReference type="InterPro" id="IPR036397">
    <property type="entry name" value="RNaseH_sf"/>
</dbReference>
<keyword evidence="3" id="KW-1185">Reference proteome</keyword>
<accession>A0A4Y2L6P1</accession>
<evidence type="ECO:0000259" key="1">
    <source>
        <dbReference type="Pfam" id="PF13358"/>
    </source>
</evidence>
<dbReference type="EMBL" id="BGPR01005456">
    <property type="protein sequence ID" value="GBN10371.1"/>
    <property type="molecule type" value="Genomic_DNA"/>
</dbReference>
<gene>
    <name evidence="2" type="ORF">AVEN_25566_1</name>
</gene>